<dbReference type="Proteomes" id="UP000189674">
    <property type="component" value="Chromosome"/>
</dbReference>
<dbReference type="Gene3D" id="3.90.960.10">
    <property type="entry name" value="YbaK/aminoacyl-tRNA synthetase-associated domain"/>
    <property type="match status" value="1"/>
</dbReference>
<sequence>MKVIDYLDEQATNYEIKEHRTAYTAQQVAQEEHVHGDNVAKSVIVRADGRHYLCVLPACYKIDWNVLKSMLGENEVTLASEAELADIFPDCQIGAEPPFGSFYGVPTIMDDRLEKCEYIVFQAGTHERAVRMNMKDYLRIETPRIFAFSYHV</sequence>
<evidence type="ECO:0000259" key="1">
    <source>
        <dbReference type="Pfam" id="PF04073"/>
    </source>
</evidence>
<dbReference type="Pfam" id="PF04073">
    <property type="entry name" value="tRNA_edit"/>
    <property type="match status" value="1"/>
</dbReference>
<protein>
    <submittedName>
        <fullName evidence="2">Prolyl-tRNA deacylase ProX</fullName>
    </submittedName>
</protein>
<evidence type="ECO:0000313" key="2">
    <source>
        <dbReference type="EMBL" id="AQT70212.1"/>
    </source>
</evidence>
<gene>
    <name evidence="2" type="primary">proX</name>
    <name evidence="2" type="ORF">STSP2_03418</name>
</gene>
<dbReference type="AlphaFoldDB" id="A0A1U9NQK7"/>
<dbReference type="RefSeq" id="WP_146663820.1">
    <property type="nucleotide sequence ID" value="NZ_CP019791.1"/>
</dbReference>
<dbReference type="InterPro" id="IPR007214">
    <property type="entry name" value="YbaK/aa-tRNA-synth-assoc-dom"/>
</dbReference>
<feature type="domain" description="YbaK/aminoacyl-tRNA synthetase-associated" evidence="1">
    <location>
        <begin position="19"/>
        <end position="139"/>
    </location>
</feature>
<dbReference type="EMBL" id="CP019791">
    <property type="protein sequence ID" value="AQT70212.1"/>
    <property type="molecule type" value="Genomic_DNA"/>
</dbReference>
<dbReference type="SUPFAM" id="SSF55826">
    <property type="entry name" value="YbaK/ProRS associated domain"/>
    <property type="match status" value="1"/>
</dbReference>
<keyword evidence="3" id="KW-1185">Reference proteome</keyword>
<reference evidence="3" key="1">
    <citation type="submission" date="2017-02" db="EMBL/GenBank/DDBJ databases">
        <title>Comparative genomics and description of representatives of a novel lineage of planctomycetes thriving in anoxic sediments.</title>
        <authorList>
            <person name="Spring S."/>
            <person name="Bunk B."/>
            <person name="Sproer C."/>
        </authorList>
    </citation>
    <scope>NUCLEOTIDE SEQUENCE [LARGE SCALE GENOMIC DNA]</scope>
    <source>
        <strain evidence="3">ST-NAGAB-D1</strain>
    </source>
</reference>
<dbReference type="CDD" id="cd04332">
    <property type="entry name" value="YbaK_like"/>
    <property type="match status" value="1"/>
</dbReference>
<dbReference type="PANTHER" id="PTHR30411:SF9">
    <property type="entry name" value="MULTIFUNCTIONAL SER_THR-TRNA DEACYLASE PROXP-Y"/>
    <property type="match status" value="1"/>
</dbReference>
<evidence type="ECO:0000313" key="3">
    <source>
        <dbReference type="Proteomes" id="UP000189674"/>
    </source>
</evidence>
<dbReference type="InterPro" id="IPR036754">
    <property type="entry name" value="YbaK/aa-tRNA-synt-asso_dom_sf"/>
</dbReference>
<organism evidence="2 3">
    <name type="scientific">Anaerohalosphaera lusitana</name>
    <dbReference type="NCBI Taxonomy" id="1936003"/>
    <lineage>
        <taxon>Bacteria</taxon>
        <taxon>Pseudomonadati</taxon>
        <taxon>Planctomycetota</taxon>
        <taxon>Phycisphaerae</taxon>
        <taxon>Sedimentisphaerales</taxon>
        <taxon>Anaerohalosphaeraceae</taxon>
        <taxon>Anaerohalosphaera</taxon>
    </lineage>
</organism>
<dbReference type="PANTHER" id="PTHR30411">
    <property type="entry name" value="CYTOPLASMIC PROTEIN"/>
    <property type="match status" value="1"/>
</dbReference>
<accession>A0A1U9NQK7</accession>
<dbReference type="KEGG" id="alus:STSP2_03418"/>
<proteinExistence type="predicted"/>
<dbReference type="OrthoDB" id="9786549at2"/>
<dbReference type="GO" id="GO:0002161">
    <property type="term" value="F:aminoacyl-tRNA deacylase activity"/>
    <property type="evidence" value="ECO:0007669"/>
    <property type="project" value="InterPro"/>
</dbReference>
<name>A0A1U9NQK7_9BACT</name>